<dbReference type="PANTHER" id="PTHR24388:SF54">
    <property type="entry name" value="PROTEIN ESCARGOT"/>
    <property type="match status" value="1"/>
</dbReference>
<evidence type="ECO:0000256" key="10">
    <source>
        <dbReference type="PROSITE-ProRule" id="PRU01263"/>
    </source>
</evidence>
<evidence type="ECO:0000256" key="5">
    <source>
        <dbReference type="ARBA" id="ARBA00022833"/>
    </source>
</evidence>
<evidence type="ECO:0000256" key="11">
    <source>
        <dbReference type="SAM" id="MobiDB-lite"/>
    </source>
</evidence>
<dbReference type="VEuPathDB" id="VectorBase:ADIR007523"/>
<feature type="compositionally biased region" description="Basic and acidic residues" evidence="11">
    <location>
        <begin position="137"/>
        <end position="148"/>
    </location>
</feature>
<dbReference type="STRING" id="7168.A0A182NIP9"/>
<dbReference type="Pfam" id="PF00096">
    <property type="entry name" value="zf-C2H2"/>
    <property type="match status" value="1"/>
</dbReference>
<feature type="region of interest" description="Disordered" evidence="11">
    <location>
        <begin position="564"/>
        <end position="849"/>
    </location>
</feature>
<feature type="domain" description="C2H2-type" evidence="12">
    <location>
        <begin position="428"/>
        <end position="456"/>
    </location>
</feature>
<dbReference type="Pfam" id="PF13894">
    <property type="entry name" value="zf-C2H2_4"/>
    <property type="match status" value="1"/>
</dbReference>
<dbReference type="EnsemblMetazoa" id="ADIR007523-RA">
    <property type="protein sequence ID" value="ADIR007523-PA"/>
    <property type="gene ID" value="ADIR007523"/>
</dbReference>
<evidence type="ECO:0000313" key="15">
    <source>
        <dbReference type="Proteomes" id="UP000075884"/>
    </source>
</evidence>
<dbReference type="FunFam" id="3.30.160.60:FF:000202">
    <property type="entry name" value="Zinc finger protein 574"/>
    <property type="match status" value="1"/>
</dbReference>
<protein>
    <recommendedName>
        <fullName evidence="16">Protein krueppel</fullName>
    </recommendedName>
</protein>
<evidence type="ECO:0000313" key="14">
    <source>
        <dbReference type="EnsemblMetazoa" id="ADIR007523-PA"/>
    </source>
</evidence>
<evidence type="ECO:0000256" key="4">
    <source>
        <dbReference type="ARBA" id="ARBA00022771"/>
    </source>
</evidence>
<reference evidence="15" key="1">
    <citation type="submission" date="2013-03" db="EMBL/GenBank/DDBJ databases">
        <title>The Genome Sequence of Anopheles dirus WRAIR2.</title>
        <authorList>
            <consortium name="The Broad Institute Genomics Platform"/>
            <person name="Neafsey D.E."/>
            <person name="Walton C."/>
            <person name="Walker B."/>
            <person name="Young S.K."/>
            <person name="Zeng Q."/>
            <person name="Gargeya S."/>
            <person name="Fitzgerald M."/>
            <person name="Haas B."/>
            <person name="Abouelleil A."/>
            <person name="Allen A.W."/>
            <person name="Alvarado L."/>
            <person name="Arachchi H.M."/>
            <person name="Berlin A.M."/>
            <person name="Chapman S.B."/>
            <person name="Gainer-Dewar J."/>
            <person name="Goldberg J."/>
            <person name="Griggs A."/>
            <person name="Gujja S."/>
            <person name="Hansen M."/>
            <person name="Howarth C."/>
            <person name="Imamovic A."/>
            <person name="Ireland A."/>
            <person name="Larimer J."/>
            <person name="McCowan C."/>
            <person name="Murphy C."/>
            <person name="Pearson M."/>
            <person name="Poon T.W."/>
            <person name="Priest M."/>
            <person name="Roberts A."/>
            <person name="Saif S."/>
            <person name="Shea T."/>
            <person name="Sisk P."/>
            <person name="Sykes S."/>
            <person name="Wortman J."/>
            <person name="Nusbaum C."/>
            <person name="Birren B."/>
        </authorList>
    </citation>
    <scope>NUCLEOTIDE SEQUENCE [LARGE SCALE GENOMIC DNA]</scope>
    <source>
        <strain evidence="15">WRAIR2</strain>
    </source>
</reference>
<comment type="similarity">
    <text evidence="8">Belongs to the snail C2H2-type zinc-finger protein family.</text>
</comment>
<feature type="binding site" evidence="10">
    <location>
        <position position="68"/>
    </location>
    <ligand>
        <name>Zn(2+)</name>
        <dbReference type="ChEBI" id="CHEBI:29105"/>
    </ligand>
</feature>
<feature type="domain" description="C2H2-type" evidence="12">
    <location>
        <begin position="374"/>
        <end position="404"/>
    </location>
</feature>
<feature type="domain" description="C2H2-type" evidence="12">
    <location>
        <begin position="287"/>
        <end position="314"/>
    </location>
</feature>
<evidence type="ECO:0000256" key="9">
    <source>
        <dbReference type="PROSITE-ProRule" id="PRU00042"/>
    </source>
</evidence>
<keyword evidence="7" id="KW-0539">Nucleus</keyword>
<dbReference type="InterPro" id="IPR036236">
    <property type="entry name" value="Znf_C2H2_sf"/>
</dbReference>
<feature type="compositionally biased region" description="Basic and acidic residues" evidence="11">
    <location>
        <begin position="726"/>
        <end position="735"/>
    </location>
</feature>
<dbReference type="InterPro" id="IPR012934">
    <property type="entry name" value="Znf_AD"/>
</dbReference>
<dbReference type="GO" id="GO:0000978">
    <property type="term" value="F:RNA polymerase II cis-regulatory region sequence-specific DNA binding"/>
    <property type="evidence" value="ECO:0007669"/>
    <property type="project" value="TreeGrafter"/>
</dbReference>
<dbReference type="SUPFAM" id="SSF57667">
    <property type="entry name" value="beta-beta-alpha zinc fingers"/>
    <property type="match status" value="2"/>
</dbReference>
<dbReference type="Proteomes" id="UP000075884">
    <property type="component" value="Unassembled WGS sequence"/>
</dbReference>
<dbReference type="PROSITE" id="PS51915">
    <property type="entry name" value="ZAD"/>
    <property type="match status" value="1"/>
</dbReference>
<feature type="region of interest" description="Disordered" evidence="11">
    <location>
        <begin position="455"/>
        <end position="495"/>
    </location>
</feature>
<evidence type="ECO:0000259" key="13">
    <source>
        <dbReference type="PROSITE" id="PS51915"/>
    </source>
</evidence>
<dbReference type="AlphaFoldDB" id="A0A182NIP9"/>
<feature type="compositionally biased region" description="Low complexity" evidence="11">
    <location>
        <begin position="709"/>
        <end position="720"/>
    </location>
</feature>
<dbReference type="PROSITE" id="PS50157">
    <property type="entry name" value="ZINC_FINGER_C2H2_2"/>
    <property type="match status" value="5"/>
</dbReference>
<feature type="domain" description="ZAD" evidence="13">
    <location>
        <begin position="17"/>
        <end position="95"/>
    </location>
</feature>
<keyword evidence="3" id="KW-0677">Repeat</keyword>
<dbReference type="Pfam" id="PF07776">
    <property type="entry name" value="zf-AD"/>
    <property type="match status" value="1"/>
</dbReference>
<evidence type="ECO:0000256" key="8">
    <source>
        <dbReference type="ARBA" id="ARBA00037948"/>
    </source>
</evidence>
<feature type="domain" description="C2H2-type" evidence="12">
    <location>
        <begin position="343"/>
        <end position="370"/>
    </location>
</feature>
<evidence type="ECO:0000256" key="1">
    <source>
        <dbReference type="ARBA" id="ARBA00004123"/>
    </source>
</evidence>
<dbReference type="SMART" id="SM00868">
    <property type="entry name" value="zf-AD"/>
    <property type="match status" value="1"/>
</dbReference>
<dbReference type="GO" id="GO:0005634">
    <property type="term" value="C:nucleus"/>
    <property type="evidence" value="ECO:0007669"/>
    <property type="project" value="UniProtKB-SubCell"/>
</dbReference>
<dbReference type="Gene3D" id="3.40.1800.20">
    <property type="match status" value="1"/>
</dbReference>
<sequence length="904" mass="99759">MEIVRDHMRTERLKTFPACRFCLAQDVRLSSIFAAQDQNRVAAPLPMQIMSCVGIEVYREDGMPGMICDNCRVLMSYCYQFKQMCNAADTQLKTFLSTGIWPKKLEIANELQALLQNLKQPPAQTKKSPSATPVQSKKPEPSDTEPEKKVNIIKLSPADLKNFKQTQKVALPNPKQLLTEPNNVSSSLPLMTSTPITKRAPTAQIRAGIEVLKANGQKQSQPQKQTTDKPPIILNNLVNSAAPKVAEEFISTGDGTVEMVLAYETLEFLSQEELNKHLENHEKNRPFKCSYCPKRFAYKQGMERHELVHQDKLPFQCEYCEESFLTSGKLLRHLTKHAGERPYPCRLCNKSFLLSHHLSRHLRSHNGTTAQHQYQCNECGAIFDQMEGYVRHSQEHAKHNGQCPLCHEHVGDAHSIAEHMKTHKTDWYPCDYCDLMFTSERKLDDHCQGVHRNELAYERPDGVQEAEEEEDPEGADEEKEEDEGHSERKTASDGLEGLVVNYGELQEEELIDDGLFLEDESTLVPDPLHEGDTFEITEIEVRAASPIETKPTVAASPAPVAKAASATKVSPPSKGPTGKAVPQAVGAQKTPRQQRMQEFYKRNQLAAEKKIAHQQQSVSDMLKQLPKGVTIKPRTSTAPPQIKVEPEEKKPTESVPIPAPKASVPTSNVPVKKGPGRPPKVLKPVEPKEPASSSVQKTKKEDPKPTPKAPTQPTAKKPMAVVEKPPPVERKELKRSASALIISKPRTITAMPEEQENAATSAGTKPTKPALQPPATSWMIKRSYAPKEPASNAAQGKKRPAEPDVDQPAPSKRPALSRKTLNPSMLRQTATAGKQTESSRTTGANGGSGATVAAAAALNQLKRIPKSIGTPMEMNVGGRTIKVQKISKEQAIALSSQIKGKTVG</sequence>
<evidence type="ECO:0000256" key="3">
    <source>
        <dbReference type="ARBA" id="ARBA00022737"/>
    </source>
</evidence>
<dbReference type="SUPFAM" id="SSF57716">
    <property type="entry name" value="Glucocorticoid receptor-like (DNA-binding domain)"/>
    <property type="match status" value="1"/>
</dbReference>
<dbReference type="PANTHER" id="PTHR24388">
    <property type="entry name" value="ZINC FINGER PROTEIN"/>
    <property type="match status" value="1"/>
</dbReference>
<organism evidence="14 15">
    <name type="scientific">Anopheles dirus</name>
    <dbReference type="NCBI Taxonomy" id="7168"/>
    <lineage>
        <taxon>Eukaryota</taxon>
        <taxon>Metazoa</taxon>
        <taxon>Ecdysozoa</taxon>
        <taxon>Arthropoda</taxon>
        <taxon>Hexapoda</taxon>
        <taxon>Insecta</taxon>
        <taxon>Pterygota</taxon>
        <taxon>Neoptera</taxon>
        <taxon>Endopterygota</taxon>
        <taxon>Diptera</taxon>
        <taxon>Nematocera</taxon>
        <taxon>Culicoidea</taxon>
        <taxon>Culicidae</taxon>
        <taxon>Anophelinae</taxon>
        <taxon>Anopheles</taxon>
    </lineage>
</organism>
<dbReference type="InterPro" id="IPR050527">
    <property type="entry name" value="Snail/Krueppel_Znf"/>
</dbReference>
<keyword evidence="4 9" id="KW-0863">Zinc-finger</keyword>
<name>A0A182NIP9_9DIPT</name>
<evidence type="ECO:0008006" key="16">
    <source>
        <dbReference type="Google" id="ProtNLM"/>
    </source>
</evidence>
<accession>A0A182NIP9</accession>
<dbReference type="PROSITE" id="PS00028">
    <property type="entry name" value="ZINC_FINGER_C2H2_1"/>
    <property type="match status" value="5"/>
</dbReference>
<feature type="binding site" evidence="10">
    <location>
        <position position="22"/>
    </location>
    <ligand>
        <name>Zn(2+)</name>
        <dbReference type="ChEBI" id="CHEBI:29105"/>
    </ligand>
</feature>
<dbReference type="GO" id="GO:0008270">
    <property type="term" value="F:zinc ion binding"/>
    <property type="evidence" value="ECO:0007669"/>
    <property type="project" value="UniProtKB-UniRule"/>
</dbReference>
<keyword evidence="15" id="KW-1185">Reference proteome</keyword>
<feature type="binding site" evidence="10">
    <location>
        <position position="71"/>
    </location>
    <ligand>
        <name>Zn(2+)</name>
        <dbReference type="ChEBI" id="CHEBI:29105"/>
    </ligand>
</feature>
<keyword evidence="6" id="KW-0238">DNA-binding</keyword>
<dbReference type="Gene3D" id="3.30.160.60">
    <property type="entry name" value="Classic Zinc Finger"/>
    <property type="match status" value="4"/>
</dbReference>
<evidence type="ECO:0000256" key="2">
    <source>
        <dbReference type="ARBA" id="ARBA00022723"/>
    </source>
</evidence>
<dbReference type="SMART" id="SM00355">
    <property type="entry name" value="ZnF_C2H2"/>
    <property type="match status" value="6"/>
</dbReference>
<comment type="subcellular location">
    <subcellularLocation>
        <location evidence="1">Nucleus</location>
    </subcellularLocation>
</comment>
<reference evidence="14" key="2">
    <citation type="submission" date="2020-05" db="UniProtKB">
        <authorList>
            <consortium name="EnsemblMetazoa"/>
        </authorList>
    </citation>
    <scope>IDENTIFICATION</scope>
    <source>
        <strain evidence="14">WRAIR2</strain>
    </source>
</reference>
<feature type="compositionally biased region" description="Polar residues" evidence="11">
    <location>
        <begin position="819"/>
        <end position="836"/>
    </location>
</feature>
<feature type="binding site" evidence="10">
    <location>
        <position position="19"/>
    </location>
    <ligand>
        <name>Zn(2+)</name>
        <dbReference type="ChEBI" id="CHEBI:29105"/>
    </ligand>
</feature>
<feature type="domain" description="C2H2-type" evidence="12">
    <location>
        <begin position="315"/>
        <end position="342"/>
    </location>
</feature>
<evidence type="ECO:0000259" key="12">
    <source>
        <dbReference type="PROSITE" id="PS50157"/>
    </source>
</evidence>
<dbReference type="GO" id="GO:0000981">
    <property type="term" value="F:DNA-binding transcription factor activity, RNA polymerase II-specific"/>
    <property type="evidence" value="ECO:0007669"/>
    <property type="project" value="TreeGrafter"/>
</dbReference>
<feature type="compositionally biased region" description="Polar residues" evidence="11">
    <location>
        <begin position="120"/>
        <end position="135"/>
    </location>
</feature>
<dbReference type="GO" id="GO:0032502">
    <property type="term" value="P:developmental process"/>
    <property type="evidence" value="ECO:0007669"/>
    <property type="project" value="UniProtKB-ARBA"/>
</dbReference>
<keyword evidence="5 10" id="KW-0862">Zinc</keyword>
<feature type="region of interest" description="Disordered" evidence="11">
    <location>
        <begin position="120"/>
        <end position="148"/>
    </location>
</feature>
<feature type="compositionally biased region" description="Acidic residues" evidence="11">
    <location>
        <begin position="464"/>
        <end position="484"/>
    </location>
</feature>
<proteinExistence type="inferred from homology"/>
<evidence type="ECO:0000256" key="7">
    <source>
        <dbReference type="ARBA" id="ARBA00023242"/>
    </source>
</evidence>
<evidence type="ECO:0000256" key="6">
    <source>
        <dbReference type="ARBA" id="ARBA00023125"/>
    </source>
</evidence>
<keyword evidence="2 10" id="KW-0479">Metal-binding</keyword>
<dbReference type="InterPro" id="IPR013087">
    <property type="entry name" value="Znf_C2H2_type"/>
</dbReference>